<keyword evidence="5" id="KW-0807">Transducer</keyword>
<dbReference type="GO" id="GO:0005886">
    <property type="term" value="C:plasma membrane"/>
    <property type="evidence" value="ECO:0007669"/>
    <property type="project" value="UniProtKB-SubCell"/>
</dbReference>
<dbReference type="EMBL" id="JAKKPZ010000001">
    <property type="protein sequence ID" value="KAI1728758.1"/>
    <property type="molecule type" value="Genomic_DNA"/>
</dbReference>
<protein>
    <submittedName>
        <fullName evidence="7">G-protein coupled receptor C06G4.5</fullName>
    </submittedName>
</protein>
<reference evidence="7" key="1">
    <citation type="submission" date="2022-01" db="EMBL/GenBank/DDBJ databases">
        <title>Genome Sequence Resource for Two Populations of Ditylenchus destructor, the Migratory Endoparasitic Phytonematode.</title>
        <authorList>
            <person name="Zhang H."/>
            <person name="Lin R."/>
            <person name="Xie B."/>
        </authorList>
    </citation>
    <scope>NUCLEOTIDE SEQUENCE</scope>
    <source>
        <strain evidence="7">BazhouSP</strain>
    </source>
</reference>
<feature type="transmembrane region" description="Helical" evidence="6">
    <location>
        <begin position="84"/>
        <end position="105"/>
    </location>
</feature>
<feature type="transmembrane region" description="Helical" evidence="6">
    <location>
        <begin position="162"/>
        <end position="184"/>
    </location>
</feature>
<keyword evidence="3" id="KW-0297">G-protein coupled receptor</keyword>
<dbReference type="PANTHER" id="PTHR24229:SF40">
    <property type="entry name" value="ALLATOSTATIN C RECEPTOR 1-RELATED"/>
    <property type="match status" value="1"/>
</dbReference>
<gene>
    <name evidence="7" type="ORF">DdX_00960</name>
</gene>
<accession>A0AAD4NKT9</accession>
<dbReference type="GO" id="GO:0004930">
    <property type="term" value="F:G protein-coupled receptor activity"/>
    <property type="evidence" value="ECO:0007669"/>
    <property type="project" value="UniProtKB-KW"/>
</dbReference>
<keyword evidence="2" id="KW-1003">Cell membrane</keyword>
<organism evidence="7 8">
    <name type="scientific">Ditylenchus destructor</name>
    <dbReference type="NCBI Taxonomy" id="166010"/>
    <lineage>
        <taxon>Eukaryota</taxon>
        <taxon>Metazoa</taxon>
        <taxon>Ecdysozoa</taxon>
        <taxon>Nematoda</taxon>
        <taxon>Chromadorea</taxon>
        <taxon>Rhabditida</taxon>
        <taxon>Tylenchina</taxon>
        <taxon>Tylenchomorpha</taxon>
        <taxon>Sphaerularioidea</taxon>
        <taxon>Anguinidae</taxon>
        <taxon>Anguininae</taxon>
        <taxon>Ditylenchus</taxon>
    </lineage>
</organism>
<evidence type="ECO:0000313" key="8">
    <source>
        <dbReference type="Proteomes" id="UP001201812"/>
    </source>
</evidence>
<feature type="transmembrane region" description="Helical" evidence="6">
    <location>
        <begin position="39"/>
        <end position="63"/>
    </location>
</feature>
<evidence type="ECO:0000256" key="6">
    <source>
        <dbReference type="SAM" id="Phobius"/>
    </source>
</evidence>
<dbReference type="Proteomes" id="UP001201812">
    <property type="component" value="Unassembled WGS sequence"/>
</dbReference>
<evidence type="ECO:0000256" key="3">
    <source>
        <dbReference type="ARBA" id="ARBA00023040"/>
    </source>
</evidence>
<sequence length="453" mass="51032">MESFDVATSTQTTFAGPPNFPAIRMMVYPPVSHESSTKRISLCLYLLVCLTVGICGNFSQLALQFYSFRLRIGCSDFSPNFTQVCIGILHGACLFFSMSLPSIIIERLVGVWMYGIAACISQTLLSAFGRTAIAWMIVCIFVDQLAISHPNGVKCHIQRRIFCIYLLCISVLAMASSLPSMVYLNVIESEFIEEQGDEISIRMRSSKCIVEAPSNFVKLLLILVSFTIDFLLPVSLCIACIVSIRRILIMNRNVAIFFDKRIHKIRIFVSAQRSTIASSAEEICKYLPYALVAVVWIPLSYLSNGLSTQAKFYYSTSRPQIRTSLRRTCRDVNTQHYLVSSTINSSGSANQPLIPLEASFQQNSKREENDVIHSQHLMCRERANTNYELCSFSQDISHVHELTYLKPPMMHLKSNTCSTLIRQQSQENGASVHNIHRAPMPHRWSADANTFLN</sequence>
<keyword evidence="6" id="KW-1133">Transmembrane helix</keyword>
<keyword evidence="6" id="KW-0812">Transmembrane</keyword>
<evidence type="ECO:0000256" key="1">
    <source>
        <dbReference type="ARBA" id="ARBA00004651"/>
    </source>
</evidence>
<dbReference type="GO" id="GO:0043005">
    <property type="term" value="C:neuron projection"/>
    <property type="evidence" value="ECO:0007669"/>
    <property type="project" value="TreeGrafter"/>
</dbReference>
<evidence type="ECO:0000256" key="5">
    <source>
        <dbReference type="ARBA" id="ARBA00023224"/>
    </source>
</evidence>
<dbReference type="SUPFAM" id="SSF81321">
    <property type="entry name" value="Family A G protein-coupled receptor-like"/>
    <property type="match status" value="1"/>
</dbReference>
<name>A0AAD4NKT9_9BILA</name>
<keyword evidence="8" id="KW-1185">Reference proteome</keyword>
<proteinExistence type="predicted"/>
<evidence type="ECO:0000313" key="7">
    <source>
        <dbReference type="EMBL" id="KAI1728758.1"/>
    </source>
</evidence>
<evidence type="ECO:0000256" key="4">
    <source>
        <dbReference type="ARBA" id="ARBA00023170"/>
    </source>
</evidence>
<feature type="transmembrane region" description="Helical" evidence="6">
    <location>
        <begin position="219"/>
        <end position="242"/>
    </location>
</feature>
<keyword evidence="6" id="KW-0472">Membrane</keyword>
<dbReference type="GO" id="GO:0042277">
    <property type="term" value="F:peptide binding"/>
    <property type="evidence" value="ECO:0007669"/>
    <property type="project" value="TreeGrafter"/>
</dbReference>
<keyword evidence="4 7" id="KW-0675">Receptor</keyword>
<dbReference type="PANTHER" id="PTHR24229">
    <property type="entry name" value="NEUROPEPTIDES RECEPTOR"/>
    <property type="match status" value="1"/>
</dbReference>
<feature type="transmembrane region" description="Helical" evidence="6">
    <location>
        <begin position="111"/>
        <end position="142"/>
    </location>
</feature>
<comment type="caution">
    <text evidence="7">The sequence shown here is derived from an EMBL/GenBank/DDBJ whole genome shotgun (WGS) entry which is preliminary data.</text>
</comment>
<dbReference type="Gene3D" id="1.20.1070.10">
    <property type="entry name" value="Rhodopsin 7-helix transmembrane proteins"/>
    <property type="match status" value="1"/>
</dbReference>
<dbReference type="AlphaFoldDB" id="A0AAD4NKT9"/>
<comment type="subcellular location">
    <subcellularLocation>
        <location evidence="1">Cell membrane</location>
        <topology evidence="1">Multi-pass membrane protein</topology>
    </subcellularLocation>
</comment>
<evidence type="ECO:0000256" key="2">
    <source>
        <dbReference type="ARBA" id="ARBA00022475"/>
    </source>
</evidence>